<accession>A0A6C0APW7</accession>
<proteinExistence type="predicted"/>
<dbReference type="AlphaFoldDB" id="A0A6C0APW7"/>
<dbReference type="EMBL" id="MN740760">
    <property type="protein sequence ID" value="QHS81808.1"/>
    <property type="molecule type" value="Genomic_DNA"/>
</dbReference>
<sequence length="126" mass="13700">MTEQASISPSRMITASHTVTPSISPFPILVSPTSIPTTDSFLINVVVLPVSILACMLLCALCGVMVCFIRYKFPIKKILVVSNEPATASNPVVPVEKRIEFPPLNVRMSPLVTRSVRLENPEPIAI</sequence>
<feature type="transmembrane region" description="Helical" evidence="1">
    <location>
        <begin position="41"/>
        <end position="69"/>
    </location>
</feature>
<keyword evidence="1" id="KW-0812">Transmembrane</keyword>
<keyword evidence="1" id="KW-0472">Membrane</keyword>
<name>A0A6C0APW7_9ZZZZ</name>
<evidence type="ECO:0000313" key="2">
    <source>
        <dbReference type="EMBL" id="QHS81808.1"/>
    </source>
</evidence>
<protein>
    <submittedName>
        <fullName evidence="2">Uncharacterized protein</fullName>
    </submittedName>
</protein>
<reference evidence="2" key="1">
    <citation type="journal article" date="2020" name="Nature">
        <title>Giant virus diversity and host interactions through global metagenomics.</title>
        <authorList>
            <person name="Schulz F."/>
            <person name="Roux S."/>
            <person name="Paez-Espino D."/>
            <person name="Jungbluth S."/>
            <person name="Walsh D.A."/>
            <person name="Denef V.J."/>
            <person name="McMahon K.D."/>
            <person name="Konstantinidis K.T."/>
            <person name="Eloe-Fadrosh E.A."/>
            <person name="Kyrpides N.C."/>
            <person name="Woyke T."/>
        </authorList>
    </citation>
    <scope>NUCLEOTIDE SEQUENCE</scope>
    <source>
        <strain evidence="2">GVMAG-S-1101164-72</strain>
    </source>
</reference>
<evidence type="ECO:0000256" key="1">
    <source>
        <dbReference type="SAM" id="Phobius"/>
    </source>
</evidence>
<keyword evidence="1" id="KW-1133">Transmembrane helix</keyword>
<organism evidence="2">
    <name type="scientific">viral metagenome</name>
    <dbReference type="NCBI Taxonomy" id="1070528"/>
    <lineage>
        <taxon>unclassified sequences</taxon>
        <taxon>metagenomes</taxon>
        <taxon>organismal metagenomes</taxon>
    </lineage>
</organism>